<organism evidence="3 4">
    <name type="scientific">Luteolibacter ambystomatis</name>
    <dbReference type="NCBI Taxonomy" id="2824561"/>
    <lineage>
        <taxon>Bacteria</taxon>
        <taxon>Pseudomonadati</taxon>
        <taxon>Verrucomicrobiota</taxon>
        <taxon>Verrucomicrobiia</taxon>
        <taxon>Verrucomicrobiales</taxon>
        <taxon>Verrucomicrobiaceae</taxon>
        <taxon>Luteolibacter</taxon>
    </lineage>
</organism>
<feature type="chain" id="PRO_5037731656" description="TRASH domain-containing protein" evidence="2">
    <location>
        <begin position="21"/>
        <end position="99"/>
    </location>
</feature>
<gene>
    <name evidence="3" type="ORF">KBB96_10930</name>
</gene>
<dbReference type="KEGG" id="lamb:KBB96_10930"/>
<dbReference type="InterPro" id="IPR012348">
    <property type="entry name" value="RNR-like"/>
</dbReference>
<feature type="compositionally biased region" description="Basic and acidic residues" evidence="1">
    <location>
        <begin position="23"/>
        <end position="42"/>
    </location>
</feature>
<evidence type="ECO:0000313" key="3">
    <source>
        <dbReference type="EMBL" id="QUE49385.1"/>
    </source>
</evidence>
<evidence type="ECO:0000256" key="1">
    <source>
        <dbReference type="SAM" id="MobiDB-lite"/>
    </source>
</evidence>
<dbReference type="GO" id="GO:0016491">
    <property type="term" value="F:oxidoreductase activity"/>
    <property type="evidence" value="ECO:0007669"/>
    <property type="project" value="InterPro"/>
</dbReference>
<evidence type="ECO:0000313" key="4">
    <source>
        <dbReference type="Proteomes" id="UP000676169"/>
    </source>
</evidence>
<dbReference type="EMBL" id="CP073100">
    <property type="protein sequence ID" value="QUE49385.1"/>
    <property type="molecule type" value="Genomic_DNA"/>
</dbReference>
<evidence type="ECO:0008006" key="5">
    <source>
        <dbReference type="Google" id="ProtNLM"/>
    </source>
</evidence>
<evidence type="ECO:0000256" key="2">
    <source>
        <dbReference type="SAM" id="SignalP"/>
    </source>
</evidence>
<dbReference type="AlphaFoldDB" id="A0A975G5V2"/>
<proteinExistence type="predicted"/>
<feature type="signal peptide" evidence="2">
    <location>
        <begin position="1"/>
        <end position="20"/>
    </location>
</feature>
<dbReference type="Proteomes" id="UP000676169">
    <property type="component" value="Chromosome"/>
</dbReference>
<feature type="region of interest" description="Disordered" evidence="1">
    <location>
        <begin position="23"/>
        <end position="45"/>
    </location>
</feature>
<accession>A0A975G5V2</accession>
<reference evidence="3" key="1">
    <citation type="submission" date="2021-04" db="EMBL/GenBank/DDBJ databases">
        <title>Luteolibacter sp. 32A isolated from the skin of an Anderson's salamander (Ambystoma andersonii).</title>
        <authorList>
            <person name="Spergser J."/>
            <person name="Busse H.-J."/>
        </authorList>
    </citation>
    <scope>NUCLEOTIDE SEQUENCE</scope>
    <source>
        <strain evidence="3">32A</strain>
    </source>
</reference>
<keyword evidence="2" id="KW-0732">Signal</keyword>
<sequence length="99" mass="11037">MMKTAVLAFVLGLAAVPAFAAEKEPAKPKKETKEQPASKETAKPYPLDTCIVSGEKLKEEGKDPVTFVYKGQEIKLCCNDCREDFDKDPAKYLKKLEKK</sequence>
<dbReference type="Gene3D" id="1.10.620.20">
    <property type="entry name" value="Ribonucleotide Reductase, subunit A"/>
    <property type="match status" value="1"/>
</dbReference>
<name>A0A975G5V2_9BACT</name>
<dbReference type="RefSeq" id="WP_211629446.1">
    <property type="nucleotide sequence ID" value="NZ_CP073100.1"/>
</dbReference>
<protein>
    <recommendedName>
        <fullName evidence="5">TRASH domain-containing protein</fullName>
    </recommendedName>
</protein>
<keyword evidence="4" id="KW-1185">Reference proteome</keyword>